<dbReference type="Gene3D" id="1.10.532.10">
    <property type="entry name" value="STAT transcription factor, N-terminal domain"/>
    <property type="match status" value="1"/>
</dbReference>
<dbReference type="Gene3D" id="1.10.238.10">
    <property type="entry name" value="EF-hand"/>
    <property type="match status" value="1"/>
</dbReference>
<dbReference type="InterPro" id="IPR013801">
    <property type="entry name" value="STAT_TF_DNA-bd"/>
</dbReference>
<dbReference type="SUPFAM" id="SSF49417">
    <property type="entry name" value="p53-like transcription factors"/>
    <property type="match status" value="1"/>
</dbReference>
<accession>A0A2D4IXE2</accession>
<keyword evidence="6 12" id="KW-0727">SH2 domain</keyword>
<dbReference type="InterPro" id="IPR012345">
    <property type="entry name" value="STAT_TF_DNA-bd_N"/>
</dbReference>
<evidence type="ECO:0000256" key="10">
    <source>
        <dbReference type="ARBA" id="ARBA00023163"/>
    </source>
</evidence>
<dbReference type="Pfam" id="PF00017">
    <property type="entry name" value="SH2"/>
    <property type="match status" value="1"/>
</dbReference>
<keyword evidence="8 13" id="KW-0238">DNA-binding</keyword>
<evidence type="ECO:0000259" key="14">
    <source>
        <dbReference type="PROSITE" id="PS50001"/>
    </source>
</evidence>
<dbReference type="InterPro" id="IPR013799">
    <property type="entry name" value="STAT_TF_prot_interaction"/>
</dbReference>
<dbReference type="Pfam" id="PF02864">
    <property type="entry name" value="STAT_bind"/>
    <property type="match status" value="1"/>
</dbReference>
<keyword evidence="10 13" id="KW-0804">Transcription</keyword>
<dbReference type="GO" id="GO:0005634">
    <property type="term" value="C:nucleus"/>
    <property type="evidence" value="ECO:0007669"/>
    <property type="project" value="UniProtKB-SubCell"/>
</dbReference>
<dbReference type="InterPro" id="IPR008967">
    <property type="entry name" value="p53-like_TF_DNA-bd_sf"/>
</dbReference>
<dbReference type="GO" id="GO:0003677">
    <property type="term" value="F:DNA binding"/>
    <property type="evidence" value="ECO:0007669"/>
    <property type="project" value="UniProtKB-KW"/>
</dbReference>
<dbReference type="PROSITE" id="PS50001">
    <property type="entry name" value="SH2"/>
    <property type="match status" value="1"/>
</dbReference>
<dbReference type="AlphaFoldDB" id="A0A2D4IXE2"/>
<evidence type="ECO:0000256" key="11">
    <source>
        <dbReference type="ARBA" id="ARBA00023242"/>
    </source>
</evidence>
<dbReference type="InterPro" id="IPR000980">
    <property type="entry name" value="SH2"/>
</dbReference>
<dbReference type="Pfam" id="PF21354">
    <property type="entry name" value="STAT_linker"/>
    <property type="match status" value="1"/>
</dbReference>
<sequence>MSQWQRIQMLDKVHMDQIDFLYSDDTLPMEVRQYLSYWIEEQNWSQAVELDPSQANFLFHTMLSALDDQIGRLALGEENNANMLLKHNLRRSKLHLWSKYQERPQELAIAIEALLKQERAILSEAFSASQASVDSPCDSPVPTSHQHKIEERLMEMHKTVQSLKCSIEQHDDLQDNFDFSYRTHEYLENTSPASEPIRTKTIENLQSMLNKLNHFRQEMLSQIHELLGRSATLRDLLLEEVSQWQIRQRLVCIGEKCDTSLERLEERFTKNAEILFQLLHLLMMLKGMYEKMTYQTDPLKDQLPLLVKRLQEQIICLLKSAFVVEVQPKMQVPNKRPLVLRTSHKFSVRARLLVKLLDRNNSLEVKIDIDRDATNLTGFRRFNILTSSTKTLMMHDPQKQGLVCDFKYITLKEKKISGTGKGNKGISEGSLPVTEELHIITFTLDYCYQGIECQLQTSTLPVVIVSNANQISSAWASILWFIMLSRDTKNQLFFSKPPAATWAQLSTVLSWQFSTATEQGLNKHQLKMLGEKLCGPGVSSQSTITWDQFSKEATASSPKNNSFSFWTWIDGILLLIQEHLLQLWGKRLIMGFVTRKNEQRLLKRKRAGTFLLRFSESISSGGITFTWVDFKNDGSPEFQSVEPYTRKELECLSLPDIIRDYQLFANEVVPENPLLYLYPDTPRDEALGSYYKERQKVSTTEQRKYLNRRLIRVSTQPGETQVTDVNELLPISKELVADELQNPEHKMKNFLLDKEDPFLVQSNEEQQQPSSPFDIPQLRVDDPDFQGLLNLENICSDIPGNDIDDLLRLYSKVEV</sequence>
<dbReference type="InterPro" id="IPR036860">
    <property type="entry name" value="SH2_dom_sf"/>
</dbReference>
<protein>
    <recommendedName>
        <fullName evidence="13">Signal transducer and activator of transcription</fullName>
    </recommendedName>
</protein>
<name>A0A2D4IXE2_MICLE</name>
<reference evidence="15" key="1">
    <citation type="submission" date="2017-07" db="EMBL/GenBank/DDBJ databases">
        <authorList>
            <person name="Mikheyev A."/>
            <person name="Grau M."/>
        </authorList>
    </citation>
    <scope>NUCLEOTIDE SEQUENCE</scope>
    <source>
        <tissue evidence="15">Venom_gland</tissue>
    </source>
</reference>
<dbReference type="GO" id="GO:0005737">
    <property type="term" value="C:cytoplasm"/>
    <property type="evidence" value="ECO:0007669"/>
    <property type="project" value="UniProtKB-SubCell"/>
</dbReference>
<proteinExistence type="inferred from homology"/>
<dbReference type="FunFam" id="3.30.505.10:FF:000003">
    <property type="entry name" value="Signal transducer and activator of transcription"/>
    <property type="match status" value="1"/>
</dbReference>
<keyword evidence="9 13" id="KW-0010">Activator</keyword>
<dbReference type="Pfam" id="PF01017">
    <property type="entry name" value="STAT_alpha"/>
    <property type="match status" value="1"/>
</dbReference>
<dbReference type="Gene3D" id="3.30.505.10">
    <property type="entry name" value="SH2 domain"/>
    <property type="match status" value="1"/>
</dbReference>
<evidence type="ECO:0000256" key="4">
    <source>
        <dbReference type="ARBA" id="ARBA00022490"/>
    </source>
</evidence>
<evidence type="ECO:0000256" key="1">
    <source>
        <dbReference type="ARBA" id="ARBA00004123"/>
    </source>
</evidence>
<dbReference type="SUPFAM" id="SSF55550">
    <property type="entry name" value="SH2 domain"/>
    <property type="match status" value="1"/>
</dbReference>
<evidence type="ECO:0000256" key="12">
    <source>
        <dbReference type="PROSITE-ProRule" id="PRU00191"/>
    </source>
</evidence>
<evidence type="ECO:0000256" key="3">
    <source>
        <dbReference type="ARBA" id="ARBA00005586"/>
    </source>
</evidence>
<comment type="similarity">
    <text evidence="3 13">Belongs to the transcription factor STAT family.</text>
</comment>
<dbReference type="GO" id="GO:0003700">
    <property type="term" value="F:DNA-binding transcription factor activity"/>
    <property type="evidence" value="ECO:0007669"/>
    <property type="project" value="InterPro"/>
</dbReference>
<keyword evidence="4 13" id="KW-0963">Cytoplasm</keyword>
<evidence type="ECO:0000256" key="9">
    <source>
        <dbReference type="ARBA" id="ARBA00023159"/>
    </source>
</evidence>
<dbReference type="InterPro" id="IPR015988">
    <property type="entry name" value="STAT_TF_CC"/>
</dbReference>
<dbReference type="Gene3D" id="2.60.40.630">
    <property type="entry name" value="STAT transcription factor, DNA-binding domain"/>
    <property type="match status" value="1"/>
</dbReference>
<dbReference type="Gene3D" id="1.20.1050.20">
    <property type="entry name" value="STAT transcription factor, all-alpha domain"/>
    <property type="match status" value="1"/>
</dbReference>
<evidence type="ECO:0000256" key="13">
    <source>
        <dbReference type="RuleBase" id="RU046415"/>
    </source>
</evidence>
<dbReference type="InterPro" id="IPR048988">
    <property type="entry name" value="STAT_linker"/>
</dbReference>
<dbReference type="InterPro" id="IPR013800">
    <property type="entry name" value="STAT_TF_alpha"/>
</dbReference>
<dbReference type="PANTHER" id="PTHR11801">
    <property type="entry name" value="SIGNAL TRANSDUCER AND ACTIVATOR OF TRANSCRIPTION"/>
    <property type="match status" value="1"/>
</dbReference>
<dbReference type="Pfam" id="PF02865">
    <property type="entry name" value="STAT_int"/>
    <property type="match status" value="1"/>
</dbReference>
<organism evidence="15">
    <name type="scientific">Micrurus lemniscatus lemniscatus</name>
    <dbReference type="NCBI Taxonomy" id="129467"/>
    <lineage>
        <taxon>Eukaryota</taxon>
        <taxon>Metazoa</taxon>
        <taxon>Chordata</taxon>
        <taxon>Craniata</taxon>
        <taxon>Vertebrata</taxon>
        <taxon>Euteleostomi</taxon>
        <taxon>Lepidosauria</taxon>
        <taxon>Squamata</taxon>
        <taxon>Bifurcata</taxon>
        <taxon>Unidentata</taxon>
        <taxon>Episquamata</taxon>
        <taxon>Toxicofera</taxon>
        <taxon>Serpentes</taxon>
        <taxon>Colubroidea</taxon>
        <taxon>Elapidae</taxon>
        <taxon>Elapinae</taxon>
        <taxon>Micrurus</taxon>
    </lineage>
</organism>
<evidence type="ECO:0000256" key="5">
    <source>
        <dbReference type="ARBA" id="ARBA00022553"/>
    </source>
</evidence>
<dbReference type="InterPro" id="IPR036535">
    <property type="entry name" value="STAT_N_sf"/>
</dbReference>
<keyword evidence="5 13" id="KW-0597">Phosphoprotein</keyword>
<dbReference type="GO" id="GO:0007165">
    <property type="term" value="P:signal transduction"/>
    <property type="evidence" value="ECO:0007669"/>
    <property type="project" value="InterPro"/>
</dbReference>
<feature type="domain" description="SH2" evidence="14">
    <location>
        <begin position="568"/>
        <end position="680"/>
    </location>
</feature>
<dbReference type="SMART" id="SM00964">
    <property type="entry name" value="STAT_int"/>
    <property type="match status" value="1"/>
</dbReference>
<keyword evidence="7 13" id="KW-0805">Transcription regulation</keyword>
<evidence type="ECO:0000256" key="2">
    <source>
        <dbReference type="ARBA" id="ARBA00004496"/>
    </source>
</evidence>
<comment type="subcellular location">
    <subcellularLocation>
        <location evidence="2 13">Cytoplasm</location>
    </subcellularLocation>
    <subcellularLocation>
        <location evidence="1 13">Nucleus</location>
    </subcellularLocation>
</comment>
<evidence type="ECO:0000256" key="6">
    <source>
        <dbReference type="ARBA" id="ARBA00022999"/>
    </source>
</evidence>
<evidence type="ECO:0000313" key="15">
    <source>
        <dbReference type="EMBL" id="LAA88881.1"/>
    </source>
</evidence>
<keyword evidence="11 13" id="KW-0539">Nucleus</keyword>
<evidence type="ECO:0000256" key="8">
    <source>
        <dbReference type="ARBA" id="ARBA00023125"/>
    </source>
</evidence>
<reference evidence="15" key="2">
    <citation type="submission" date="2017-11" db="EMBL/GenBank/DDBJ databases">
        <title>Coralsnake Venomics: Analyses of Venom Gland Transcriptomes and Proteomes of Six Brazilian Taxa.</title>
        <authorList>
            <person name="Aird S.D."/>
            <person name="Jorge da Silva N."/>
            <person name="Qiu L."/>
            <person name="Villar-Briones A."/>
            <person name="Aparecida-Saddi V."/>
            <person name="Campos-Telles M.P."/>
            <person name="Grau M."/>
            <person name="Mikheyev A.S."/>
        </authorList>
    </citation>
    <scope>NUCLEOTIDE SEQUENCE</scope>
    <source>
        <tissue evidence="15">Venom_gland</tissue>
    </source>
</reference>
<dbReference type="SUPFAM" id="SSF48092">
    <property type="entry name" value="Transcription factor STAT-4 N-domain"/>
    <property type="match status" value="1"/>
</dbReference>
<dbReference type="EMBL" id="IACK01139464">
    <property type="protein sequence ID" value="LAA88881.1"/>
    <property type="molecule type" value="Transcribed_RNA"/>
</dbReference>
<dbReference type="SUPFAM" id="SSF47655">
    <property type="entry name" value="STAT"/>
    <property type="match status" value="1"/>
</dbReference>
<evidence type="ECO:0000256" key="7">
    <source>
        <dbReference type="ARBA" id="ARBA00023015"/>
    </source>
</evidence>
<dbReference type="InterPro" id="IPR001217">
    <property type="entry name" value="STAT"/>
</dbReference>
<dbReference type="FunFam" id="2.60.40.630:FF:000004">
    <property type="entry name" value="Signal transducer and activator of transcription"/>
    <property type="match status" value="1"/>
</dbReference>